<evidence type="ECO:0000259" key="2">
    <source>
        <dbReference type="Pfam" id="PF13470"/>
    </source>
</evidence>
<dbReference type="InterPro" id="IPR029060">
    <property type="entry name" value="PIN-like_dom_sf"/>
</dbReference>
<dbReference type="NCBIfam" id="NF046100">
    <property type="entry name" value="RSP_2648_fam_PIN"/>
    <property type="match status" value="1"/>
</dbReference>
<dbReference type="AlphaFoldDB" id="A0A2W7QE49"/>
<evidence type="ECO:0000256" key="1">
    <source>
        <dbReference type="SAM" id="MobiDB-lite"/>
    </source>
</evidence>
<organism evidence="3 4">
    <name type="scientific">Roseinatronobacter thiooxidans</name>
    <dbReference type="NCBI Taxonomy" id="121821"/>
    <lineage>
        <taxon>Bacteria</taxon>
        <taxon>Pseudomonadati</taxon>
        <taxon>Pseudomonadota</taxon>
        <taxon>Alphaproteobacteria</taxon>
        <taxon>Rhodobacterales</taxon>
        <taxon>Paracoccaceae</taxon>
        <taxon>Roseinatronobacter</taxon>
    </lineage>
</organism>
<protein>
    <submittedName>
        <fullName evidence="3">PIN domain-containing protein</fullName>
    </submittedName>
</protein>
<evidence type="ECO:0000313" key="3">
    <source>
        <dbReference type="EMBL" id="PZX46778.1"/>
    </source>
</evidence>
<name>A0A2W7QE49_9RHOB</name>
<dbReference type="Proteomes" id="UP000249364">
    <property type="component" value="Unassembled WGS sequence"/>
</dbReference>
<comment type="caution">
    <text evidence="3">The sequence shown here is derived from an EMBL/GenBank/DDBJ whole genome shotgun (WGS) entry which is preliminary data.</text>
</comment>
<dbReference type="STRING" id="121821.GCA_001870675_02864"/>
<sequence>MKVVLDACVLYPSVLREIVMGVAERGGFQPLWSARILAEWQRAAQKLGDAGALIASGEIARLRAQWPEAEIPADLAVEHRLWLPDPADAHVLATAICAQADRIITLNLKDFPARAVSAEGLRAQSPDDFLMELWLHAPETVTEAVREAQRATQAASGRAQPLRPLLKRAKLPRLGKALEHDDQTNSPPPLAAPKA</sequence>
<feature type="compositionally biased region" description="Pro residues" evidence="1">
    <location>
        <begin position="186"/>
        <end position="195"/>
    </location>
</feature>
<feature type="domain" description="PIN" evidence="2">
    <location>
        <begin position="2"/>
        <end position="108"/>
    </location>
</feature>
<proteinExistence type="predicted"/>
<keyword evidence="4" id="KW-1185">Reference proteome</keyword>
<dbReference type="Pfam" id="PF13470">
    <property type="entry name" value="PIN_3"/>
    <property type="match status" value="1"/>
</dbReference>
<evidence type="ECO:0000313" key="4">
    <source>
        <dbReference type="Proteomes" id="UP000249364"/>
    </source>
</evidence>
<dbReference type="InterPro" id="IPR002716">
    <property type="entry name" value="PIN_dom"/>
</dbReference>
<reference evidence="3 4" key="1">
    <citation type="submission" date="2018-06" db="EMBL/GenBank/DDBJ databases">
        <title>Genomic Encyclopedia of Archaeal and Bacterial Type Strains, Phase II (KMG-II): from individual species to whole genera.</title>
        <authorList>
            <person name="Goeker M."/>
        </authorList>
    </citation>
    <scope>NUCLEOTIDE SEQUENCE [LARGE SCALE GENOMIC DNA]</scope>
    <source>
        <strain evidence="3 4">DSM 13087</strain>
    </source>
</reference>
<accession>A0A2W7QE49</accession>
<gene>
    <name evidence="3" type="ORF">LY56_00987</name>
</gene>
<dbReference type="SUPFAM" id="SSF88723">
    <property type="entry name" value="PIN domain-like"/>
    <property type="match status" value="1"/>
</dbReference>
<feature type="region of interest" description="Disordered" evidence="1">
    <location>
        <begin position="147"/>
        <end position="195"/>
    </location>
</feature>
<dbReference type="RefSeq" id="WP_071470663.1">
    <property type="nucleotide sequence ID" value="NZ_MEHT01000045.1"/>
</dbReference>
<dbReference type="EMBL" id="QKZQ01000003">
    <property type="protein sequence ID" value="PZX46778.1"/>
    <property type="molecule type" value="Genomic_DNA"/>
</dbReference>
<dbReference type="OrthoDB" id="211933at2"/>